<keyword evidence="2" id="KW-1185">Reference proteome</keyword>
<reference evidence="1" key="1">
    <citation type="submission" date="2019-06" db="EMBL/GenBank/DDBJ databases">
        <authorList>
            <person name="Zheng W."/>
        </authorList>
    </citation>
    <scope>NUCLEOTIDE SEQUENCE</scope>
    <source>
        <strain evidence="1">QDHG01</strain>
    </source>
</reference>
<sequence>MTKKSELQMYILKRSHSLYYCNKQKQIVIVNYMKPVPTAINTHSSLEVEEKRAYPLSSHSRFECRQYRYVQQDVVNFSFKCV</sequence>
<organism evidence="1 2">
    <name type="scientific">Halteria grandinella</name>
    <dbReference type="NCBI Taxonomy" id="5974"/>
    <lineage>
        <taxon>Eukaryota</taxon>
        <taxon>Sar</taxon>
        <taxon>Alveolata</taxon>
        <taxon>Ciliophora</taxon>
        <taxon>Intramacronucleata</taxon>
        <taxon>Spirotrichea</taxon>
        <taxon>Stichotrichia</taxon>
        <taxon>Sporadotrichida</taxon>
        <taxon>Halteriidae</taxon>
        <taxon>Halteria</taxon>
    </lineage>
</organism>
<comment type="caution">
    <text evidence="1">The sequence shown here is derived from an EMBL/GenBank/DDBJ whole genome shotgun (WGS) entry which is preliminary data.</text>
</comment>
<dbReference type="Proteomes" id="UP000785679">
    <property type="component" value="Unassembled WGS sequence"/>
</dbReference>
<gene>
    <name evidence="1" type="ORF">FGO68_gene15675</name>
</gene>
<accession>A0A8J8NZS5</accession>
<protein>
    <submittedName>
        <fullName evidence="1">Uncharacterized protein</fullName>
    </submittedName>
</protein>
<name>A0A8J8NZS5_HALGN</name>
<dbReference type="AlphaFoldDB" id="A0A8J8NZS5"/>
<proteinExistence type="predicted"/>
<evidence type="ECO:0000313" key="2">
    <source>
        <dbReference type="Proteomes" id="UP000785679"/>
    </source>
</evidence>
<evidence type="ECO:0000313" key="1">
    <source>
        <dbReference type="EMBL" id="TNV83199.1"/>
    </source>
</evidence>
<dbReference type="EMBL" id="RRYP01004068">
    <property type="protein sequence ID" value="TNV83199.1"/>
    <property type="molecule type" value="Genomic_DNA"/>
</dbReference>